<sequence>MIKKYFLVVIFLFLCSCASVVQTIDLQKDKVYAVIPFENYTDTPLAGYTIASTIEGSLRSQGLKVSERQWIFNDREPTKEEIDRIFKKASQNADYIITGTVNEFRYKTGIDGEPTVSLSIFIYDTQKGVVVKGASGAWCGWAHESLGTVSQKLVREIFKLE</sequence>
<feature type="chain" id="PRO_5006865020" description="Penicillin-binding protein activator LpoB" evidence="1">
    <location>
        <begin position="22"/>
        <end position="161"/>
    </location>
</feature>
<dbReference type="OrthoDB" id="9791579at2"/>
<evidence type="ECO:0000256" key="1">
    <source>
        <dbReference type="SAM" id="SignalP"/>
    </source>
</evidence>
<evidence type="ECO:0000313" key="3">
    <source>
        <dbReference type="Proteomes" id="UP000054976"/>
    </source>
</evidence>
<evidence type="ECO:0000313" key="2">
    <source>
        <dbReference type="EMBL" id="GAQ93993.1"/>
    </source>
</evidence>
<comment type="caution">
    <text evidence="2">The sequence shown here is derived from an EMBL/GenBank/DDBJ whole genome shotgun (WGS) entry which is preliminary data.</text>
</comment>
<name>A0A0U9HNE2_9BACT</name>
<dbReference type="PROSITE" id="PS51257">
    <property type="entry name" value="PROKAR_LIPOPROTEIN"/>
    <property type="match status" value="1"/>
</dbReference>
<organism evidence="2 3">
    <name type="scientific">Thermodesulfovibrio aggregans</name>
    <dbReference type="NCBI Taxonomy" id="86166"/>
    <lineage>
        <taxon>Bacteria</taxon>
        <taxon>Pseudomonadati</taxon>
        <taxon>Nitrospirota</taxon>
        <taxon>Thermodesulfovibrionia</taxon>
        <taxon>Thermodesulfovibrionales</taxon>
        <taxon>Thermodesulfovibrionaceae</taxon>
        <taxon>Thermodesulfovibrio</taxon>
    </lineage>
</organism>
<dbReference type="RefSeq" id="WP_082673503.1">
    <property type="nucleotide sequence ID" value="NZ_BCNO01000001.1"/>
</dbReference>
<protein>
    <recommendedName>
        <fullName evidence="4">Penicillin-binding protein activator LpoB</fullName>
    </recommendedName>
</protein>
<keyword evidence="3" id="KW-1185">Reference proteome</keyword>
<dbReference type="EMBL" id="BCNO01000001">
    <property type="protein sequence ID" value="GAQ93993.1"/>
    <property type="molecule type" value="Genomic_DNA"/>
</dbReference>
<dbReference type="Gene3D" id="3.40.50.10610">
    <property type="entry name" value="ABC-type transport auxiliary lipoprotein component"/>
    <property type="match status" value="1"/>
</dbReference>
<proteinExistence type="predicted"/>
<dbReference type="Proteomes" id="UP000054976">
    <property type="component" value="Unassembled WGS sequence"/>
</dbReference>
<dbReference type="STRING" id="86166.TAGGR_1158"/>
<dbReference type="AlphaFoldDB" id="A0A0U9HNE2"/>
<reference evidence="3" key="1">
    <citation type="submission" date="2016-01" db="EMBL/GenBank/DDBJ databases">
        <title>Draft genome sequence of Thermodesulfovibrio aggregans strain TGE-P1.</title>
        <authorList>
            <person name="Sekiguchi Y."/>
            <person name="Ohashi A."/>
            <person name="Matsuura N."/>
            <person name="Tourlousse M.D."/>
        </authorList>
    </citation>
    <scope>NUCLEOTIDE SEQUENCE [LARGE SCALE GENOMIC DNA]</scope>
    <source>
        <strain evidence="3">TGE-P1</strain>
    </source>
</reference>
<evidence type="ECO:0008006" key="4">
    <source>
        <dbReference type="Google" id="ProtNLM"/>
    </source>
</evidence>
<accession>A0A0U9HNE2</accession>
<keyword evidence="1" id="KW-0732">Signal</keyword>
<feature type="signal peptide" evidence="1">
    <location>
        <begin position="1"/>
        <end position="21"/>
    </location>
</feature>
<gene>
    <name evidence="2" type="ORF">TAGGR_1158</name>
</gene>